<evidence type="ECO:0000313" key="2">
    <source>
        <dbReference type="Proteomes" id="UP000054359"/>
    </source>
</evidence>
<feature type="non-terminal residue" evidence="1">
    <location>
        <position position="40"/>
    </location>
</feature>
<evidence type="ECO:0000313" key="1">
    <source>
        <dbReference type="EMBL" id="KFM63582.1"/>
    </source>
</evidence>
<dbReference type="AlphaFoldDB" id="A0A087TEP3"/>
<organism evidence="1 2">
    <name type="scientific">Stegodyphus mimosarum</name>
    <name type="common">African social velvet spider</name>
    <dbReference type="NCBI Taxonomy" id="407821"/>
    <lineage>
        <taxon>Eukaryota</taxon>
        <taxon>Metazoa</taxon>
        <taxon>Ecdysozoa</taxon>
        <taxon>Arthropoda</taxon>
        <taxon>Chelicerata</taxon>
        <taxon>Arachnida</taxon>
        <taxon>Araneae</taxon>
        <taxon>Araneomorphae</taxon>
        <taxon>Entelegynae</taxon>
        <taxon>Eresoidea</taxon>
        <taxon>Eresidae</taxon>
        <taxon>Stegodyphus</taxon>
    </lineage>
</organism>
<keyword evidence="2" id="KW-1185">Reference proteome</keyword>
<dbReference type="Proteomes" id="UP000054359">
    <property type="component" value="Unassembled WGS sequence"/>
</dbReference>
<name>A0A087TEP3_STEMI</name>
<dbReference type="EMBL" id="KK114877">
    <property type="protein sequence ID" value="KFM63582.1"/>
    <property type="molecule type" value="Genomic_DNA"/>
</dbReference>
<sequence length="40" mass="4273">MSKTSGSLPNGLKINVIGIEPPFVSNSIRKIEFASRTIIG</sequence>
<reference evidence="1 2" key="1">
    <citation type="submission" date="2013-11" db="EMBL/GenBank/DDBJ databases">
        <title>Genome sequencing of Stegodyphus mimosarum.</title>
        <authorList>
            <person name="Bechsgaard J."/>
        </authorList>
    </citation>
    <scope>NUCLEOTIDE SEQUENCE [LARGE SCALE GENOMIC DNA]</scope>
</reference>
<accession>A0A087TEP3</accession>
<gene>
    <name evidence="1" type="ORF">X975_20791</name>
</gene>
<protein>
    <submittedName>
        <fullName evidence="1">Uncharacterized protein</fullName>
    </submittedName>
</protein>
<proteinExistence type="predicted"/>